<evidence type="ECO:0000256" key="2">
    <source>
        <dbReference type="ARBA" id="ARBA00022475"/>
    </source>
</evidence>
<comment type="caution">
    <text evidence="8">The sequence shown here is derived from an EMBL/GenBank/DDBJ whole genome shotgun (WGS) entry which is preliminary data.</text>
</comment>
<protein>
    <submittedName>
        <fullName evidence="8">MFS transporter</fullName>
    </submittedName>
</protein>
<sequence length="482" mass="51756">MSTTYTKQTNWGQFVPLVTVFFFWGFVAASNDILIPVFKKAFDLTQSQSQLVSVAFYVAYTVGSLIYMFISKAIKQDLVNKIGYKNGLILGLLISASGTLLFYPAANLGSFPLMISGLFILGLGFSLQQIVANPLAIEVGPTETGSQRLTMAGGINNLGTTIGPLIVAFAIFGSATASNTEASIESVKIPYMVLGGAFILVAILLKFSSLPQITPTIAEVTDDAVPGEHRDSALKYPQLVLGMIAIFVYVGVEVSTASNLPAYMEKSLGFTTKDIAPYVSLYWASLMIGRWTGAVEAFDISASYKKILRFLAPYLAFGVFLLVNAIAKHDLSHFYIYGLVILVMIACDIASKGNPARMLLIFSCMGILSLATGMMTSGMTSVYAFTSVGLFCSTLWPCIFALAINGLGKHTNQGSGYLIMMIMGGGIISWLQGTLADMTNIHVSYVVGVVCFAYLAFYAVRVTGILKAQGIELDQIKSEGGH</sequence>
<dbReference type="InterPro" id="IPR011701">
    <property type="entry name" value="MFS"/>
</dbReference>
<dbReference type="PANTHER" id="PTHR43702">
    <property type="entry name" value="L-FUCOSE-PROTON SYMPORTER"/>
    <property type="match status" value="1"/>
</dbReference>
<dbReference type="PROSITE" id="PS50850">
    <property type="entry name" value="MFS"/>
    <property type="match status" value="1"/>
</dbReference>
<feature type="transmembrane region" description="Helical" evidence="6">
    <location>
        <begin position="307"/>
        <end position="327"/>
    </location>
</feature>
<dbReference type="Gene3D" id="1.20.1250.20">
    <property type="entry name" value="MFS general substrate transporter like domains"/>
    <property type="match status" value="2"/>
</dbReference>
<feature type="domain" description="Major facilitator superfamily (MFS) profile" evidence="7">
    <location>
        <begin position="1"/>
        <end position="214"/>
    </location>
</feature>
<feature type="transmembrane region" description="Helical" evidence="6">
    <location>
        <begin position="358"/>
        <end position="376"/>
    </location>
</feature>
<dbReference type="InterPro" id="IPR050375">
    <property type="entry name" value="MFS_TsgA-like"/>
</dbReference>
<feature type="transmembrane region" description="Helical" evidence="6">
    <location>
        <begin position="441"/>
        <end position="460"/>
    </location>
</feature>
<dbReference type="InterPro" id="IPR020846">
    <property type="entry name" value="MFS_dom"/>
</dbReference>
<keyword evidence="2" id="KW-1003">Cell membrane</keyword>
<feature type="transmembrane region" description="Helical" evidence="6">
    <location>
        <begin position="109"/>
        <end position="127"/>
    </location>
</feature>
<feature type="transmembrane region" description="Helical" evidence="6">
    <location>
        <begin position="189"/>
        <end position="207"/>
    </location>
</feature>
<feature type="transmembrane region" description="Helical" evidence="6">
    <location>
        <begin position="158"/>
        <end position="177"/>
    </location>
</feature>
<feature type="transmembrane region" description="Helical" evidence="6">
    <location>
        <begin position="275"/>
        <end position="295"/>
    </location>
</feature>
<name>A0ABS0FF05_9FLAO</name>
<feature type="transmembrane region" description="Helical" evidence="6">
    <location>
        <begin position="82"/>
        <end position="103"/>
    </location>
</feature>
<evidence type="ECO:0000256" key="1">
    <source>
        <dbReference type="ARBA" id="ARBA00004429"/>
    </source>
</evidence>
<evidence type="ECO:0000313" key="9">
    <source>
        <dbReference type="Proteomes" id="UP000660070"/>
    </source>
</evidence>
<accession>A0ABS0FF05</accession>
<evidence type="ECO:0000256" key="4">
    <source>
        <dbReference type="ARBA" id="ARBA00022989"/>
    </source>
</evidence>
<evidence type="ECO:0000256" key="6">
    <source>
        <dbReference type="SAM" id="Phobius"/>
    </source>
</evidence>
<evidence type="ECO:0000256" key="3">
    <source>
        <dbReference type="ARBA" id="ARBA00022692"/>
    </source>
</evidence>
<dbReference type="Proteomes" id="UP000660070">
    <property type="component" value="Unassembled WGS sequence"/>
</dbReference>
<keyword evidence="4 6" id="KW-1133">Transmembrane helix</keyword>
<feature type="transmembrane region" description="Helical" evidence="6">
    <location>
        <begin position="12"/>
        <end position="30"/>
    </location>
</feature>
<feature type="transmembrane region" description="Helical" evidence="6">
    <location>
        <begin position="382"/>
        <end position="404"/>
    </location>
</feature>
<evidence type="ECO:0000259" key="7">
    <source>
        <dbReference type="PROSITE" id="PS50850"/>
    </source>
</evidence>
<evidence type="ECO:0000256" key="5">
    <source>
        <dbReference type="ARBA" id="ARBA00023136"/>
    </source>
</evidence>
<organism evidence="8 9">
    <name type="scientific">Kaistella gelatinilytica</name>
    <dbReference type="NCBI Taxonomy" id="2787636"/>
    <lineage>
        <taxon>Bacteria</taxon>
        <taxon>Pseudomonadati</taxon>
        <taxon>Bacteroidota</taxon>
        <taxon>Flavobacteriia</taxon>
        <taxon>Flavobacteriales</taxon>
        <taxon>Weeksellaceae</taxon>
        <taxon>Chryseobacterium group</taxon>
        <taxon>Kaistella</taxon>
    </lineage>
</organism>
<proteinExistence type="predicted"/>
<feature type="transmembrane region" description="Helical" evidence="6">
    <location>
        <begin position="50"/>
        <end position="70"/>
    </location>
</feature>
<dbReference type="EMBL" id="JADPVI010000004">
    <property type="protein sequence ID" value="MBF8458293.1"/>
    <property type="molecule type" value="Genomic_DNA"/>
</dbReference>
<feature type="transmembrane region" description="Helical" evidence="6">
    <location>
        <begin position="239"/>
        <end position="263"/>
    </location>
</feature>
<dbReference type="RefSeq" id="WP_196080723.1">
    <property type="nucleotide sequence ID" value="NZ_JADPVI010000004.1"/>
</dbReference>
<dbReference type="InterPro" id="IPR036259">
    <property type="entry name" value="MFS_trans_sf"/>
</dbReference>
<keyword evidence="5 6" id="KW-0472">Membrane</keyword>
<comment type="subcellular location">
    <subcellularLocation>
        <location evidence="1">Cell inner membrane</location>
        <topology evidence="1">Multi-pass membrane protein</topology>
    </subcellularLocation>
</comment>
<gene>
    <name evidence="8" type="ORF">IV494_14005</name>
</gene>
<dbReference type="Pfam" id="PF07690">
    <property type="entry name" value="MFS_1"/>
    <property type="match status" value="1"/>
</dbReference>
<keyword evidence="3 6" id="KW-0812">Transmembrane</keyword>
<evidence type="ECO:0000313" key="8">
    <source>
        <dbReference type="EMBL" id="MBF8458293.1"/>
    </source>
</evidence>
<reference evidence="8 9" key="1">
    <citation type="submission" date="2020-11" db="EMBL/GenBank/DDBJ databases">
        <title>Kaistella gelatinilytica sp. nov., a flavobacterium isolated from Antarctic Soil.</title>
        <authorList>
            <person name="Li J."/>
        </authorList>
    </citation>
    <scope>NUCLEOTIDE SEQUENCE [LARGE SCALE GENOMIC DNA]</scope>
    <source>
        <strain evidence="8 9">G5-32</strain>
    </source>
</reference>
<keyword evidence="9" id="KW-1185">Reference proteome</keyword>
<dbReference type="SUPFAM" id="SSF103473">
    <property type="entry name" value="MFS general substrate transporter"/>
    <property type="match status" value="1"/>
</dbReference>
<dbReference type="PANTHER" id="PTHR43702:SF3">
    <property type="entry name" value="PROTEIN TSGA"/>
    <property type="match status" value="1"/>
</dbReference>
<feature type="transmembrane region" description="Helical" evidence="6">
    <location>
        <begin position="333"/>
        <end position="351"/>
    </location>
</feature>
<feature type="transmembrane region" description="Helical" evidence="6">
    <location>
        <begin position="416"/>
        <end position="435"/>
    </location>
</feature>